<evidence type="ECO:0000259" key="2">
    <source>
        <dbReference type="SMART" id="SM00974"/>
    </source>
</evidence>
<gene>
    <name evidence="3" type="ORF">HETSPECPRED_008573</name>
</gene>
<reference evidence="3" key="1">
    <citation type="submission" date="2021-03" db="EMBL/GenBank/DDBJ databases">
        <authorList>
            <person name="Tagirdzhanova G."/>
        </authorList>
    </citation>
    <scope>NUCLEOTIDE SEQUENCE</scope>
</reference>
<dbReference type="AlphaFoldDB" id="A0A8H3FYB2"/>
<evidence type="ECO:0000256" key="1">
    <source>
        <dbReference type="SAM" id="MobiDB-lite"/>
    </source>
</evidence>
<dbReference type="Proteomes" id="UP000664521">
    <property type="component" value="Unassembled WGS sequence"/>
</dbReference>
<organism evidence="3 4">
    <name type="scientific">Heterodermia speciosa</name>
    <dbReference type="NCBI Taxonomy" id="116794"/>
    <lineage>
        <taxon>Eukaryota</taxon>
        <taxon>Fungi</taxon>
        <taxon>Dikarya</taxon>
        <taxon>Ascomycota</taxon>
        <taxon>Pezizomycotina</taxon>
        <taxon>Lecanoromycetes</taxon>
        <taxon>OSLEUM clade</taxon>
        <taxon>Lecanoromycetidae</taxon>
        <taxon>Caliciales</taxon>
        <taxon>Physciaceae</taxon>
        <taxon>Heterodermia</taxon>
    </lineage>
</organism>
<dbReference type="PANTHER" id="PTHR28094:SF1">
    <property type="entry name" value="MEIOTICALLY UP-REGULATED GENE 113 PROTEIN"/>
    <property type="match status" value="1"/>
</dbReference>
<dbReference type="SMART" id="SM00974">
    <property type="entry name" value="T5orf172"/>
    <property type="match status" value="1"/>
</dbReference>
<sequence length="524" mass="60122">MDAQSSEMPSSVNSTPSRQKEPFQMNTASFSFGDSPNLFSSAESLTAEESGPDGRRMPVGCDSIRDDTRSPKTPTPVRLRLPNQPRSEPTTQTNVGFPTLQIPKSRGASDGTDSSQSTQSSPRKKTSPCTKRDSDIPEFNIDQSSATNETNIDKSPSPPSRQKTRGSTQIDEDSEIKLMNNIWQSSDYDESGKSEKEGTRSMAQNSPPTLHHETISLDDSPPPFSLSNSNVISENPAKPTETIQFHKTHEEDLALRDISSRIFKCIQRAAVFGDKRMEDGYIYVMRMKDSKYHDYVKIGRTTKIHERRSQIEHACGYQLDAVDDACFTKVSCHPRLEAIIQLELRNQRLHFTCLCKGKAKKKKDKTMDAHVKDDFTTHGEWFKIDYREALDRVQKWRGWMEREPYELSGILAPEWEEHIEYLNRKTNYAEVLRKEQESDQLWKSFMKTSGLPWIDPFFLAARRGPDGRRTASRWNSVRANWRNLILFFLAQCLVMQSLKWAGTEWSNKHRCIYGFLGFMNLYWL</sequence>
<dbReference type="InterPro" id="IPR053006">
    <property type="entry name" value="Meiosis_regulatory"/>
</dbReference>
<feature type="compositionally biased region" description="Polar residues" evidence="1">
    <location>
        <begin position="1"/>
        <end position="17"/>
    </location>
</feature>
<dbReference type="OrthoDB" id="3549465at2759"/>
<accession>A0A8H3FYB2</accession>
<name>A0A8H3FYB2_9LECA</name>
<feature type="domain" description="Bacteriophage T5 Orf172 DNA-binding" evidence="2">
    <location>
        <begin position="290"/>
        <end position="396"/>
    </location>
</feature>
<dbReference type="InterPro" id="IPR018306">
    <property type="entry name" value="Phage_T5_Orf172_DNA-bd"/>
</dbReference>
<comment type="caution">
    <text evidence="3">The sequence shown here is derived from an EMBL/GenBank/DDBJ whole genome shotgun (WGS) entry which is preliminary data.</text>
</comment>
<dbReference type="EMBL" id="CAJPDS010000066">
    <property type="protein sequence ID" value="CAF9933213.1"/>
    <property type="molecule type" value="Genomic_DNA"/>
</dbReference>
<dbReference type="Pfam" id="PF10544">
    <property type="entry name" value="T5orf172"/>
    <property type="match status" value="1"/>
</dbReference>
<evidence type="ECO:0000313" key="4">
    <source>
        <dbReference type="Proteomes" id="UP000664521"/>
    </source>
</evidence>
<feature type="region of interest" description="Disordered" evidence="1">
    <location>
        <begin position="1"/>
        <end position="235"/>
    </location>
</feature>
<proteinExistence type="predicted"/>
<feature type="compositionally biased region" description="Basic and acidic residues" evidence="1">
    <location>
        <begin position="190"/>
        <end position="199"/>
    </location>
</feature>
<feature type="compositionally biased region" description="Polar residues" evidence="1">
    <location>
        <begin position="24"/>
        <end position="44"/>
    </location>
</feature>
<keyword evidence="4" id="KW-1185">Reference proteome</keyword>
<protein>
    <recommendedName>
        <fullName evidence="2">Bacteriophage T5 Orf172 DNA-binding domain-containing protein</fullName>
    </recommendedName>
</protein>
<feature type="compositionally biased region" description="Polar residues" evidence="1">
    <location>
        <begin position="84"/>
        <end position="96"/>
    </location>
</feature>
<dbReference type="PANTHER" id="PTHR28094">
    <property type="entry name" value="MEIOTICALLY UP-REGULATED GENE 113 PROTEIN"/>
    <property type="match status" value="1"/>
</dbReference>
<feature type="compositionally biased region" description="Polar residues" evidence="1">
    <location>
        <begin position="141"/>
        <end position="154"/>
    </location>
</feature>
<evidence type="ECO:0000313" key="3">
    <source>
        <dbReference type="EMBL" id="CAF9933213.1"/>
    </source>
</evidence>
<feature type="compositionally biased region" description="Low complexity" evidence="1">
    <location>
        <begin position="108"/>
        <end position="121"/>
    </location>
</feature>